<dbReference type="Proteomes" id="UP000694257">
    <property type="component" value="Chromosome"/>
</dbReference>
<organism evidence="1 2">
    <name type="scientific">Nocardia iowensis</name>
    <dbReference type="NCBI Taxonomy" id="204891"/>
    <lineage>
        <taxon>Bacteria</taxon>
        <taxon>Bacillati</taxon>
        <taxon>Actinomycetota</taxon>
        <taxon>Actinomycetes</taxon>
        <taxon>Mycobacteriales</taxon>
        <taxon>Nocardiaceae</taxon>
        <taxon>Nocardia</taxon>
    </lineage>
</organism>
<dbReference type="EMBL" id="CP078145">
    <property type="protein sequence ID" value="QXN94721.1"/>
    <property type="molecule type" value="Genomic_DNA"/>
</dbReference>
<proteinExistence type="predicted"/>
<protein>
    <submittedName>
        <fullName evidence="1">Uncharacterized protein</fullName>
    </submittedName>
</protein>
<reference evidence="1 2" key="1">
    <citation type="submission" date="2021-07" db="EMBL/GenBank/DDBJ databases">
        <title>Whole Genome Sequence of Nocardia Iowensis.</title>
        <authorList>
            <person name="Lamm A."/>
            <person name="Collins-Fairclough A.M."/>
            <person name="Bunk B."/>
            <person name="Sproer C."/>
        </authorList>
    </citation>
    <scope>NUCLEOTIDE SEQUENCE [LARGE SCALE GENOMIC DNA]</scope>
    <source>
        <strain evidence="1 2">NRRL 5646</strain>
    </source>
</reference>
<accession>A0ABX8RZN2</accession>
<keyword evidence="2" id="KW-1185">Reference proteome</keyword>
<evidence type="ECO:0000313" key="2">
    <source>
        <dbReference type="Proteomes" id="UP000694257"/>
    </source>
</evidence>
<evidence type="ECO:0000313" key="1">
    <source>
        <dbReference type="EMBL" id="QXN94721.1"/>
    </source>
</evidence>
<sequence>MGWRKKNEPDYPFVVDDLTSERLGPDGLKDLTVHLWPHECQTCGRPFNGTRAALRVEVGAYVATADLHHPDCCAPRWDDAPGPSSTAATVNFVATTVLLPIIGEQSGAEALRPFLLVNPGLEQVILAEFDEGWRVATTNYYAQYGLTGGGSVLRIDHTVPDAIAHLGEDHTVTVRLGDLRAGWTGDCGPEITAVVRELGGIVVAVSTAIHPALDSIVADFADAISHGQVAGGWVPLS</sequence>
<name>A0ABX8RZN2_NOCIO</name>
<dbReference type="RefSeq" id="WP_218477372.1">
    <property type="nucleotide sequence ID" value="NZ_BAABJN010000004.1"/>
</dbReference>
<gene>
    <name evidence="1" type="ORF">KV110_17725</name>
</gene>